<dbReference type="RefSeq" id="WP_013334684.1">
    <property type="nucleotide sequence ID" value="NC_014533.1"/>
</dbReference>
<keyword evidence="1" id="KW-0812">Transmembrane</keyword>
<protein>
    <recommendedName>
        <fullName evidence="4">TIGR00341 family protein</fullName>
    </recommendedName>
</protein>
<dbReference type="PANTHER" id="PTHR20992:SF9">
    <property type="entry name" value="AT15442P-RELATED"/>
    <property type="match status" value="1"/>
</dbReference>
<proteinExistence type="predicted"/>
<geneLocation type="plasmid" evidence="2 3">
    <name>Cy782201</name>
</geneLocation>
<gene>
    <name evidence="2" type="ordered locus">Cyan7822_6096</name>
</gene>
<evidence type="ECO:0000313" key="2">
    <source>
        <dbReference type="EMBL" id="ADN17934.1"/>
    </source>
</evidence>
<dbReference type="OrthoDB" id="847959at2"/>
<accession>E0ULV4</accession>
<dbReference type="Pfam" id="PF04087">
    <property type="entry name" value="DUF389"/>
    <property type="match status" value="1"/>
</dbReference>
<dbReference type="HOGENOM" id="CLU_052795_0_0_3"/>
<feature type="transmembrane region" description="Helical" evidence="1">
    <location>
        <begin position="266"/>
        <end position="286"/>
    </location>
</feature>
<dbReference type="Proteomes" id="UP000008206">
    <property type="component" value="Plasmid Cy782201"/>
</dbReference>
<dbReference type="KEGG" id="cyj:Cyan7822_6096"/>
<keyword evidence="2" id="KW-0614">Plasmid</keyword>
<evidence type="ECO:0008006" key="4">
    <source>
        <dbReference type="Google" id="ProtNLM"/>
    </source>
</evidence>
<evidence type="ECO:0000313" key="3">
    <source>
        <dbReference type="Proteomes" id="UP000008206"/>
    </source>
</evidence>
<keyword evidence="3" id="KW-1185">Reference proteome</keyword>
<keyword evidence="1" id="KW-1133">Transmembrane helix</keyword>
<dbReference type="InterPro" id="IPR005240">
    <property type="entry name" value="DUF389"/>
</dbReference>
<dbReference type="AlphaFoldDB" id="E0ULV4"/>
<dbReference type="EMBL" id="CP002199">
    <property type="protein sequence ID" value="ADN17934.1"/>
    <property type="molecule type" value="Genomic_DNA"/>
</dbReference>
<dbReference type="PANTHER" id="PTHR20992">
    <property type="entry name" value="AT15442P-RELATED"/>
    <property type="match status" value="1"/>
</dbReference>
<sequence length="427" mass="46237">MRQLLVQVPLGQGKKVLEIAQAHEGSNLSQFEAMSPNGLIDEVIVHLSNRKIEDFLKALDDIADVHITLTPQGVMALKPPSSQAAEEVKEVQELSPIEIFLEGLQSVGSWRGFLGYAAMAGIVVWIGLLTNKSYLLVAAMLIAPFAGPAMNAALATARGDWQLLRRSLLRYFVALGVTIAVCALLSWIFRQQIATAQMISISEISEVAVLLPLAAGTAGALNLVQSKRSSLVSGAATGMLVAASLAPPAGLIGIGSVLGRWDMTKSGLFLLLLQLVGINLSGAIIFRMYGLSARGARYKRGKKSVTIVTLIITTVILVSLIIFQFRDSPTLQRATRSQRATATIHQVIEKSQEVDLVEANVRFTRANIPNQDTLLAVVYVQPHTNLVQSKEQLQTELTQKIQNQLQQQFKATPLVNLTILEPPVSQP</sequence>
<feature type="transmembrane region" description="Helical" evidence="1">
    <location>
        <begin position="307"/>
        <end position="325"/>
    </location>
</feature>
<dbReference type="NCBIfam" id="TIGR00341">
    <property type="entry name" value="TIGR00341 family protein"/>
    <property type="match status" value="1"/>
</dbReference>
<feature type="transmembrane region" description="Helical" evidence="1">
    <location>
        <begin position="110"/>
        <end position="128"/>
    </location>
</feature>
<name>E0ULV4_GLOV7</name>
<reference evidence="3" key="1">
    <citation type="journal article" date="2011" name="MBio">
        <title>Novel metabolic attributes of the genus Cyanothece, comprising a group of unicellular nitrogen-fixing Cyanobacteria.</title>
        <authorList>
            <person name="Bandyopadhyay A."/>
            <person name="Elvitigala T."/>
            <person name="Welsh E."/>
            <person name="Stockel J."/>
            <person name="Liberton M."/>
            <person name="Min H."/>
            <person name="Sherman L.A."/>
            <person name="Pakrasi H.B."/>
        </authorList>
    </citation>
    <scope>NUCLEOTIDE SEQUENCE [LARGE SCALE GENOMIC DNA]</scope>
    <source>
        <strain evidence="3">PCC 7822</strain>
        <plasmid evidence="3">Cy782201</plasmid>
    </source>
</reference>
<evidence type="ECO:0000256" key="1">
    <source>
        <dbReference type="SAM" id="Phobius"/>
    </source>
</evidence>
<keyword evidence="1" id="KW-0472">Membrane</keyword>
<feature type="transmembrane region" description="Helical" evidence="1">
    <location>
        <begin position="134"/>
        <end position="156"/>
    </location>
</feature>
<feature type="transmembrane region" description="Helical" evidence="1">
    <location>
        <begin position="168"/>
        <end position="189"/>
    </location>
</feature>
<feature type="transmembrane region" description="Helical" evidence="1">
    <location>
        <begin position="231"/>
        <end position="254"/>
    </location>
</feature>
<organism evidence="2 3">
    <name type="scientific">Gloeothece verrucosa (strain PCC 7822)</name>
    <name type="common">Cyanothece sp. (strain PCC 7822)</name>
    <dbReference type="NCBI Taxonomy" id="497965"/>
    <lineage>
        <taxon>Bacteria</taxon>
        <taxon>Bacillati</taxon>
        <taxon>Cyanobacteriota</taxon>
        <taxon>Cyanophyceae</taxon>
        <taxon>Oscillatoriophycideae</taxon>
        <taxon>Chroococcales</taxon>
        <taxon>Aphanothecaceae</taxon>
        <taxon>Gloeothece</taxon>
        <taxon>Gloeothece verrucosa</taxon>
    </lineage>
</organism>